<dbReference type="GO" id="GO:0018741">
    <property type="term" value="F:linear primary-alkylsulfatase activity"/>
    <property type="evidence" value="ECO:0007669"/>
    <property type="project" value="InterPro"/>
</dbReference>
<evidence type="ECO:0000256" key="4">
    <source>
        <dbReference type="ARBA" id="ARBA00033751"/>
    </source>
</evidence>
<dbReference type="SMART" id="SM00849">
    <property type="entry name" value="Lactamase_B"/>
    <property type="match status" value="1"/>
</dbReference>
<dbReference type="Gene3D" id="3.30.1050.10">
    <property type="entry name" value="SCP2 sterol-binding domain"/>
    <property type="match status" value="1"/>
</dbReference>
<dbReference type="InterPro" id="IPR001279">
    <property type="entry name" value="Metallo-B-lactamas"/>
</dbReference>
<dbReference type="SUPFAM" id="SSF56281">
    <property type="entry name" value="Metallo-hydrolase/oxidoreductase"/>
    <property type="match status" value="1"/>
</dbReference>
<dbReference type="FunFam" id="3.60.15.30:FF:000001">
    <property type="entry name" value="Alkyl/aryl-sulfatase BDS1"/>
    <property type="match status" value="1"/>
</dbReference>
<dbReference type="Gene3D" id="3.60.15.30">
    <property type="entry name" value="Metallo-beta-lactamase domain"/>
    <property type="match status" value="1"/>
</dbReference>
<protein>
    <recommendedName>
        <fullName evidence="5">Metallo-beta-lactamase domain-containing protein</fullName>
    </recommendedName>
</protein>
<evidence type="ECO:0000256" key="3">
    <source>
        <dbReference type="ARBA" id="ARBA00022833"/>
    </source>
</evidence>
<dbReference type="GO" id="GO:0046872">
    <property type="term" value="F:metal ion binding"/>
    <property type="evidence" value="ECO:0007669"/>
    <property type="project" value="UniProtKB-KW"/>
</dbReference>
<evidence type="ECO:0000256" key="1">
    <source>
        <dbReference type="ARBA" id="ARBA00022723"/>
    </source>
</evidence>
<dbReference type="SUPFAM" id="SSF55718">
    <property type="entry name" value="SCP-like"/>
    <property type="match status" value="1"/>
</dbReference>
<dbReference type="PANTHER" id="PTHR43223">
    <property type="entry name" value="ALKYL/ARYL-SULFATASE"/>
    <property type="match status" value="1"/>
</dbReference>
<feature type="domain" description="Metallo-beta-lactamase" evidence="5">
    <location>
        <begin position="95"/>
        <end position="321"/>
    </location>
</feature>
<keyword evidence="1" id="KW-0479">Metal-binding</keyword>
<evidence type="ECO:0000313" key="6">
    <source>
        <dbReference type="EMBL" id="KAJ9640851.1"/>
    </source>
</evidence>
<dbReference type="InterPro" id="IPR029228">
    <property type="entry name" value="Alkyl_sulf_dimr"/>
</dbReference>
<dbReference type="Proteomes" id="UP001172681">
    <property type="component" value="Unassembled WGS sequence"/>
</dbReference>
<comment type="similarity">
    <text evidence="4">Belongs to the metallo-beta-lactamase superfamily. Type III sulfatase family.</text>
</comment>
<evidence type="ECO:0000313" key="7">
    <source>
        <dbReference type="Proteomes" id="UP001172681"/>
    </source>
</evidence>
<keyword evidence="2" id="KW-0378">Hydrolase</keyword>
<sequence>MAASQYLTPTSSGPSFEDTQDFTDADRGFIGSLKPCIIRNARGKTIWDNDVYDFVYQQKCPPTVNAGLWRQAQLLSKQGLYQISQTIYQIRGFDISHVTFVEGRSGVVIVDPLISCECASAALKFYENHRGSRPVRGVVYTHSHIDHYGGAAGLFPGLENDAVPEGVAVVAPEGFMEEALSENVIAGPIMRHRAAHMYGSRLERSPCGQVGVGLGMASSTGRTSLIPPTAIIKQTGERLTIDGVTMVFQMVPNTEAPSEFNIYFPDDKALLIPECAGHALHNITTLRGALVRDAKAWARYLDESLVLFCEIETTDVLFGSHSWPTWGSNNIRRYLGEQRDLYAYLHDQTIRQMNRGLNGTEIAETFVLPPNLRRRWHTQGFYGSINHNVKGIYQRYMTWFDGRAENLWRWPPKEEGSRYVTCMGGPQETLRKASQFQADGDLRFAATLLGNLVAAREEYPQNVRSQSREMLAQVFESLGFGCENTLWRNFYLTQSKELRHGDHQRSQFSPLQASFPPQMSVEQWFEGLSVSIDGAKAGEEGQTMQIGVDVVDKKESWVLILSNGALTYRNVTGTSPLTQVPGHDLVLEIEMSKLREILTGKGDPNRLQIFTGDIVCLERLLSLAGLGKIVRSARI</sequence>
<reference evidence="6" key="1">
    <citation type="submission" date="2022-10" db="EMBL/GenBank/DDBJ databases">
        <title>Culturing micro-colonial fungi from biological soil crusts in the Mojave desert and describing Neophaeococcomyces mojavensis, and introducing the new genera and species Taxawa tesnikishii.</title>
        <authorList>
            <person name="Kurbessoian T."/>
            <person name="Stajich J.E."/>
        </authorList>
    </citation>
    <scope>NUCLEOTIDE SEQUENCE</scope>
    <source>
        <strain evidence="6">TK_35</strain>
    </source>
</reference>
<dbReference type="PANTHER" id="PTHR43223:SF1">
    <property type="entry name" value="ALKYL_ARYL-SULFATASE BDS1"/>
    <property type="match status" value="1"/>
</dbReference>
<dbReference type="InterPro" id="IPR029229">
    <property type="entry name" value="Alkyl_sulf_C"/>
</dbReference>
<dbReference type="Pfam" id="PF14863">
    <property type="entry name" value="Alkyl_sulf_dimr"/>
    <property type="match status" value="1"/>
</dbReference>
<evidence type="ECO:0000259" key="5">
    <source>
        <dbReference type="SMART" id="SM00849"/>
    </source>
</evidence>
<dbReference type="Pfam" id="PF14864">
    <property type="entry name" value="Alkyl_sulf_C"/>
    <property type="match status" value="1"/>
</dbReference>
<dbReference type="InterPro" id="IPR036866">
    <property type="entry name" value="RibonucZ/Hydroxyglut_hydro"/>
</dbReference>
<name>A0AA39D209_9EURO</name>
<gene>
    <name evidence="6" type="ORF">H2204_003140</name>
</gene>
<keyword evidence="3" id="KW-0862">Zinc</keyword>
<evidence type="ECO:0000256" key="2">
    <source>
        <dbReference type="ARBA" id="ARBA00022801"/>
    </source>
</evidence>
<dbReference type="EMBL" id="JAPDRN010000013">
    <property type="protein sequence ID" value="KAJ9640851.1"/>
    <property type="molecule type" value="Genomic_DNA"/>
</dbReference>
<dbReference type="InterPro" id="IPR052195">
    <property type="entry name" value="Bact_Alkyl/Aryl-Sulfatase"/>
</dbReference>
<comment type="caution">
    <text evidence="6">The sequence shown here is derived from an EMBL/GenBank/DDBJ whole genome shotgun (WGS) entry which is preliminary data.</text>
</comment>
<dbReference type="InterPro" id="IPR038536">
    <property type="entry name" value="Alkyl/aryl-sulf_dimr_sf"/>
</dbReference>
<proteinExistence type="inferred from homology"/>
<keyword evidence="7" id="KW-1185">Reference proteome</keyword>
<dbReference type="Pfam" id="PF00753">
    <property type="entry name" value="Lactamase_B"/>
    <property type="match status" value="1"/>
</dbReference>
<dbReference type="AlphaFoldDB" id="A0AA39D209"/>
<dbReference type="Gene3D" id="1.25.40.880">
    <property type="entry name" value="Alkyl sulfatase, dimerisation domain"/>
    <property type="match status" value="1"/>
</dbReference>
<dbReference type="GO" id="GO:0046983">
    <property type="term" value="F:protein dimerization activity"/>
    <property type="evidence" value="ECO:0007669"/>
    <property type="project" value="InterPro"/>
</dbReference>
<dbReference type="CDD" id="cd07710">
    <property type="entry name" value="arylsulfatase_Sdsa1-like_MBL-fold"/>
    <property type="match status" value="1"/>
</dbReference>
<dbReference type="InterPro" id="IPR044097">
    <property type="entry name" value="Bds1/SdsA1_MBL-fold"/>
</dbReference>
<dbReference type="InterPro" id="IPR036527">
    <property type="entry name" value="SCP2_sterol-bd_dom_sf"/>
</dbReference>
<organism evidence="6 7">
    <name type="scientific">Knufia peltigerae</name>
    <dbReference type="NCBI Taxonomy" id="1002370"/>
    <lineage>
        <taxon>Eukaryota</taxon>
        <taxon>Fungi</taxon>
        <taxon>Dikarya</taxon>
        <taxon>Ascomycota</taxon>
        <taxon>Pezizomycotina</taxon>
        <taxon>Eurotiomycetes</taxon>
        <taxon>Chaetothyriomycetidae</taxon>
        <taxon>Chaetothyriales</taxon>
        <taxon>Trichomeriaceae</taxon>
        <taxon>Knufia</taxon>
    </lineage>
</organism>
<dbReference type="GO" id="GO:0018909">
    <property type="term" value="P:dodecyl sulfate metabolic process"/>
    <property type="evidence" value="ECO:0007669"/>
    <property type="project" value="InterPro"/>
</dbReference>
<accession>A0AA39D209</accession>